<evidence type="ECO:0000313" key="12">
    <source>
        <dbReference type="Proteomes" id="UP000658382"/>
    </source>
</evidence>
<dbReference type="GO" id="GO:0005886">
    <property type="term" value="C:plasma membrane"/>
    <property type="evidence" value="ECO:0007669"/>
    <property type="project" value="UniProtKB-SubCell"/>
</dbReference>
<dbReference type="HAMAP" id="MF_00912">
    <property type="entry name" value="DivIB"/>
    <property type="match status" value="1"/>
</dbReference>
<comment type="subcellular location">
    <subcellularLocation>
        <location evidence="8">Cell membrane</location>
        <topology evidence="8">Single-pass type II membrane protein</topology>
    </subcellularLocation>
    <subcellularLocation>
        <location evidence="1">Membrane</location>
    </subcellularLocation>
    <text evidence="8">Localizes to the division septum.</text>
</comment>
<evidence type="ECO:0000256" key="2">
    <source>
        <dbReference type="ARBA" id="ARBA00022475"/>
    </source>
</evidence>
<dbReference type="Gene3D" id="3.10.20.310">
    <property type="entry name" value="membrane protein fhac"/>
    <property type="match status" value="1"/>
</dbReference>
<feature type="domain" description="POTRA" evidence="10">
    <location>
        <begin position="50"/>
        <end position="118"/>
    </location>
</feature>
<dbReference type="InterPro" id="IPR005548">
    <property type="entry name" value="Cell_div_FtsQ/DivIB_C"/>
</dbReference>
<evidence type="ECO:0000256" key="8">
    <source>
        <dbReference type="HAMAP-Rule" id="MF_00912"/>
    </source>
</evidence>
<dbReference type="InterPro" id="IPR034746">
    <property type="entry name" value="POTRA"/>
</dbReference>
<dbReference type="AlphaFoldDB" id="A0A917UV05"/>
<dbReference type="EMBL" id="BMNQ01000004">
    <property type="protein sequence ID" value="GGJ86660.1"/>
    <property type="molecule type" value="Genomic_DNA"/>
</dbReference>
<comment type="similarity">
    <text evidence="8">Belongs to the FtsQ/DivIB family. DivIB subfamily.</text>
</comment>
<dbReference type="GO" id="GO:0032153">
    <property type="term" value="C:cell division site"/>
    <property type="evidence" value="ECO:0007669"/>
    <property type="project" value="UniProtKB-UniRule"/>
</dbReference>
<dbReference type="Gene3D" id="3.40.50.10960">
    <property type="match status" value="1"/>
</dbReference>
<dbReference type="GO" id="GO:0043093">
    <property type="term" value="P:FtsZ-dependent cytokinesis"/>
    <property type="evidence" value="ECO:0007669"/>
    <property type="project" value="UniProtKB-UniRule"/>
</dbReference>
<dbReference type="Proteomes" id="UP000658382">
    <property type="component" value="Unassembled WGS sequence"/>
</dbReference>
<evidence type="ECO:0000313" key="11">
    <source>
        <dbReference type="EMBL" id="GGJ86660.1"/>
    </source>
</evidence>
<evidence type="ECO:0000259" key="10">
    <source>
        <dbReference type="PROSITE" id="PS51779"/>
    </source>
</evidence>
<dbReference type="InterPro" id="IPR013685">
    <property type="entry name" value="POTRA_FtsQ_type"/>
</dbReference>
<gene>
    <name evidence="8 11" type="primary">divIB</name>
    <name evidence="11" type="ORF">GCM10007063_06520</name>
</gene>
<keyword evidence="2 8" id="KW-1003">Cell membrane</keyword>
<accession>A0A917UV05</accession>
<dbReference type="RefSeq" id="WP_188631637.1">
    <property type="nucleotide sequence ID" value="NZ_BMNQ01000004.1"/>
</dbReference>
<organism evidence="11 12">
    <name type="scientific">Lentibacillus kapialis</name>
    <dbReference type="NCBI Taxonomy" id="340214"/>
    <lineage>
        <taxon>Bacteria</taxon>
        <taxon>Bacillati</taxon>
        <taxon>Bacillota</taxon>
        <taxon>Bacilli</taxon>
        <taxon>Bacillales</taxon>
        <taxon>Bacillaceae</taxon>
        <taxon>Lentibacillus</taxon>
    </lineage>
</organism>
<dbReference type="PANTHER" id="PTHR37820:SF1">
    <property type="entry name" value="CELL DIVISION PROTEIN FTSQ"/>
    <property type="match status" value="1"/>
</dbReference>
<evidence type="ECO:0000256" key="4">
    <source>
        <dbReference type="ARBA" id="ARBA00022692"/>
    </source>
</evidence>
<keyword evidence="5 8" id="KW-1133">Transmembrane helix</keyword>
<feature type="transmembrane region" description="Helical" evidence="8">
    <location>
        <begin position="28"/>
        <end position="45"/>
    </location>
</feature>
<reference evidence="11" key="2">
    <citation type="submission" date="2020-09" db="EMBL/GenBank/DDBJ databases">
        <authorList>
            <person name="Sun Q."/>
            <person name="Ohkuma M."/>
        </authorList>
    </citation>
    <scope>NUCLEOTIDE SEQUENCE</scope>
    <source>
        <strain evidence="11">JCM 12580</strain>
    </source>
</reference>
<feature type="region of interest" description="Disordered" evidence="9">
    <location>
        <begin position="247"/>
        <end position="266"/>
    </location>
</feature>
<keyword evidence="12" id="KW-1185">Reference proteome</keyword>
<dbReference type="PROSITE" id="PS51779">
    <property type="entry name" value="POTRA"/>
    <property type="match status" value="1"/>
</dbReference>
<comment type="caution">
    <text evidence="11">The sequence shown here is derived from an EMBL/GenBank/DDBJ whole genome shotgun (WGS) entry which is preliminary data.</text>
</comment>
<keyword evidence="4 8" id="KW-0812">Transmembrane</keyword>
<evidence type="ECO:0000256" key="9">
    <source>
        <dbReference type="SAM" id="MobiDB-lite"/>
    </source>
</evidence>
<sequence>MGKKNVVSIEDRIPTLKQERKKKANRRLIFYLSIFFLLISIIVYLQSPLSDVRTIAVSGNSFVSDEKVIEQSGIAKGKNIWTINEAEASRAIKGNPVIHKADVNARLPWKVDITVTEFNHVGYAVQNESYYPILGTGQILKDKEQQTASGDAPLLIDFSDEDYLTEMTHELKRLPESILKLISEIHWQPTDDNERKIKLYMNDGYIVDGTIRNFADNMSVYPSIVSQLDTESKGIIHIGAGTYFEKFTTSEEENSEEEESGNENEE</sequence>
<evidence type="ECO:0000256" key="6">
    <source>
        <dbReference type="ARBA" id="ARBA00023136"/>
    </source>
</evidence>
<protein>
    <recommendedName>
        <fullName evidence="8">Cell division protein DivIB</fullName>
    </recommendedName>
</protein>
<dbReference type="InterPro" id="IPR026580">
    <property type="entry name" value="DivIB"/>
</dbReference>
<evidence type="ECO:0000256" key="3">
    <source>
        <dbReference type="ARBA" id="ARBA00022618"/>
    </source>
</evidence>
<name>A0A917UV05_9BACI</name>
<evidence type="ECO:0000256" key="7">
    <source>
        <dbReference type="ARBA" id="ARBA00023306"/>
    </source>
</evidence>
<dbReference type="Pfam" id="PF03799">
    <property type="entry name" value="FtsQ_DivIB_C"/>
    <property type="match status" value="1"/>
</dbReference>
<proteinExistence type="inferred from homology"/>
<evidence type="ECO:0000256" key="5">
    <source>
        <dbReference type="ARBA" id="ARBA00022989"/>
    </source>
</evidence>
<dbReference type="InterPro" id="IPR050487">
    <property type="entry name" value="FtsQ_DivIB"/>
</dbReference>
<feature type="compositionally biased region" description="Acidic residues" evidence="9">
    <location>
        <begin position="250"/>
        <end position="266"/>
    </location>
</feature>
<keyword evidence="7 8" id="KW-0131">Cell cycle</keyword>
<keyword evidence="3 8" id="KW-0132">Cell division</keyword>
<comment type="function">
    <text evidence="8">Cell division protein that may be involved in stabilizing or promoting the assembly of the division complex.</text>
</comment>
<dbReference type="PANTHER" id="PTHR37820">
    <property type="entry name" value="CELL DIVISION PROTEIN DIVIB"/>
    <property type="match status" value="1"/>
</dbReference>
<reference evidence="11" key="1">
    <citation type="journal article" date="2014" name="Int. J. Syst. Evol. Microbiol.">
        <title>Complete genome sequence of Corynebacterium casei LMG S-19264T (=DSM 44701T), isolated from a smear-ripened cheese.</title>
        <authorList>
            <consortium name="US DOE Joint Genome Institute (JGI-PGF)"/>
            <person name="Walter F."/>
            <person name="Albersmeier A."/>
            <person name="Kalinowski J."/>
            <person name="Ruckert C."/>
        </authorList>
    </citation>
    <scope>NUCLEOTIDE SEQUENCE</scope>
    <source>
        <strain evidence="11">JCM 12580</strain>
    </source>
</reference>
<evidence type="ECO:0000256" key="1">
    <source>
        <dbReference type="ARBA" id="ARBA00004370"/>
    </source>
</evidence>
<dbReference type="Pfam" id="PF08478">
    <property type="entry name" value="POTRA_1"/>
    <property type="match status" value="1"/>
</dbReference>
<keyword evidence="6 8" id="KW-0472">Membrane</keyword>